<gene>
    <name evidence="1" type="ORF">SAMN02745134_02353</name>
</gene>
<accession>A0A1W1XMN9</accession>
<name>A0A1W1XMN9_9CLOT</name>
<dbReference type="Proteomes" id="UP000192468">
    <property type="component" value="Unassembled WGS sequence"/>
</dbReference>
<dbReference type="STRING" id="1121291.SAMN02745134_02353"/>
<dbReference type="OrthoDB" id="5914937at2"/>
<protein>
    <recommendedName>
        <fullName evidence="3">Galactose mutarotase</fullName>
    </recommendedName>
</protein>
<dbReference type="AlphaFoldDB" id="A0A1W1XMN9"/>
<evidence type="ECO:0000313" key="2">
    <source>
        <dbReference type="Proteomes" id="UP000192468"/>
    </source>
</evidence>
<dbReference type="Pfam" id="PF14315">
    <property type="entry name" value="DUF4380"/>
    <property type="match status" value="1"/>
</dbReference>
<dbReference type="EMBL" id="FWXH01000008">
    <property type="protein sequence ID" value="SMC25087.1"/>
    <property type="molecule type" value="Genomic_DNA"/>
</dbReference>
<dbReference type="InterPro" id="IPR025488">
    <property type="entry name" value="DUF4380"/>
</dbReference>
<proteinExistence type="predicted"/>
<evidence type="ECO:0008006" key="3">
    <source>
        <dbReference type="Google" id="ProtNLM"/>
    </source>
</evidence>
<keyword evidence="2" id="KW-1185">Reference proteome</keyword>
<sequence length="296" mass="34243">MGRYSIIKNKDVQEIIVDNGIIKLVIVPEQGGRIVEFSKNNINILFRNEKYKYSKGDIKKKREQENWINFGGYKGWCAPQGKWGWPPFFEIDLNTFSYKIAKCEDSISIELKSIKLKELGLQFIREIIIKDNCDYINIKETIVNVGNDEANWSVWANTQVLTSGYCEVGLNSDPYFGGVTLYQDFDMPTTKNYNIYKKNSNNNLKVICDNNAKFKIGVVTDNEEIKYYYVANENEKLLFTIKFNYEGKVVYPHGSNVEIFVDDELNYSEIEVLGGESRMKPGESKSLELVWRLESI</sequence>
<dbReference type="RefSeq" id="WP_084116179.1">
    <property type="nucleotide sequence ID" value="NZ_FWXH01000008.1"/>
</dbReference>
<reference evidence="1 2" key="1">
    <citation type="submission" date="2017-04" db="EMBL/GenBank/DDBJ databases">
        <authorList>
            <person name="Afonso C.L."/>
            <person name="Miller P.J."/>
            <person name="Scott M.A."/>
            <person name="Spackman E."/>
            <person name="Goraichik I."/>
            <person name="Dimitrov K.M."/>
            <person name="Suarez D.L."/>
            <person name="Swayne D.E."/>
        </authorList>
    </citation>
    <scope>NUCLEOTIDE SEQUENCE [LARGE SCALE GENOMIC DNA]</scope>
    <source>
        <strain evidence="1 2">DSM 12555</strain>
    </source>
</reference>
<evidence type="ECO:0000313" key="1">
    <source>
        <dbReference type="EMBL" id="SMC25087.1"/>
    </source>
</evidence>
<organism evidence="1 2">
    <name type="scientific">Clostridium acidisoli DSM 12555</name>
    <dbReference type="NCBI Taxonomy" id="1121291"/>
    <lineage>
        <taxon>Bacteria</taxon>
        <taxon>Bacillati</taxon>
        <taxon>Bacillota</taxon>
        <taxon>Clostridia</taxon>
        <taxon>Eubacteriales</taxon>
        <taxon>Clostridiaceae</taxon>
        <taxon>Clostridium</taxon>
    </lineage>
</organism>